<proteinExistence type="predicted"/>
<dbReference type="AlphaFoldDB" id="A0A4Z2HZ86"/>
<dbReference type="Proteomes" id="UP000314294">
    <property type="component" value="Unassembled WGS sequence"/>
</dbReference>
<reference evidence="1 2" key="1">
    <citation type="submission" date="2019-03" db="EMBL/GenBank/DDBJ databases">
        <title>First draft genome of Liparis tanakae, snailfish: a comprehensive survey of snailfish specific genes.</title>
        <authorList>
            <person name="Kim W."/>
            <person name="Song I."/>
            <person name="Jeong J.-H."/>
            <person name="Kim D."/>
            <person name="Kim S."/>
            <person name="Ryu S."/>
            <person name="Song J.Y."/>
            <person name="Lee S.K."/>
        </authorList>
    </citation>
    <scope>NUCLEOTIDE SEQUENCE [LARGE SCALE GENOMIC DNA]</scope>
    <source>
        <tissue evidence="1">Muscle</tissue>
    </source>
</reference>
<sequence length="139" mass="15574">MILTETSRDRRRCTYHREDGVADAEARLGGEVLIRDEADPDLTAFRTTLPSHNTGKHEASEAYGQTLRTPLALPRLTRTDLGHLSDAVQEFGLFIIYTCTPNLSSKASWILMLSVATSLQTNAVFRGPRFLLIKMNPER</sequence>
<dbReference type="EMBL" id="SRLO01000158">
    <property type="protein sequence ID" value="TNN70850.1"/>
    <property type="molecule type" value="Genomic_DNA"/>
</dbReference>
<organism evidence="1 2">
    <name type="scientific">Liparis tanakae</name>
    <name type="common">Tanaka's snailfish</name>
    <dbReference type="NCBI Taxonomy" id="230148"/>
    <lineage>
        <taxon>Eukaryota</taxon>
        <taxon>Metazoa</taxon>
        <taxon>Chordata</taxon>
        <taxon>Craniata</taxon>
        <taxon>Vertebrata</taxon>
        <taxon>Euteleostomi</taxon>
        <taxon>Actinopterygii</taxon>
        <taxon>Neopterygii</taxon>
        <taxon>Teleostei</taxon>
        <taxon>Neoteleostei</taxon>
        <taxon>Acanthomorphata</taxon>
        <taxon>Eupercaria</taxon>
        <taxon>Perciformes</taxon>
        <taxon>Cottioidei</taxon>
        <taxon>Cottales</taxon>
        <taxon>Liparidae</taxon>
        <taxon>Liparis</taxon>
    </lineage>
</organism>
<name>A0A4Z2HZ86_9TELE</name>
<comment type="caution">
    <text evidence="1">The sequence shown here is derived from an EMBL/GenBank/DDBJ whole genome shotgun (WGS) entry which is preliminary data.</text>
</comment>
<evidence type="ECO:0000313" key="1">
    <source>
        <dbReference type="EMBL" id="TNN70850.1"/>
    </source>
</evidence>
<evidence type="ECO:0000313" key="2">
    <source>
        <dbReference type="Proteomes" id="UP000314294"/>
    </source>
</evidence>
<protein>
    <submittedName>
        <fullName evidence="1">Uncharacterized protein</fullName>
    </submittedName>
</protein>
<keyword evidence="2" id="KW-1185">Reference proteome</keyword>
<gene>
    <name evidence="1" type="ORF">EYF80_018984</name>
</gene>
<accession>A0A4Z2HZ86</accession>